<dbReference type="GO" id="GO:0043709">
    <property type="term" value="P:cell adhesion involved in single-species biofilm formation"/>
    <property type="evidence" value="ECO:0007669"/>
    <property type="project" value="TreeGrafter"/>
</dbReference>
<proteinExistence type="predicted"/>
<feature type="domain" description="GGDEF" evidence="1">
    <location>
        <begin position="425"/>
        <end position="563"/>
    </location>
</feature>
<dbReference type="InterPro" id="IPR029787">
    <property type="entry name" value="Nucleotide_cyclase"/>
</dbReference>
<sequence length="569" mass="64270">MGNSLTIIEYAREAVSGGDLCFLVVVCFLQYLYHLYRNRQVKQAHQLKVGLLEKELSTAEQDWRIARMENRVMREFVSHSNLDKAFKVLLSEYIPNNKQGFAAYVQFDDKKPLLRQSRGLSQNSINRFSVDSGLIEILRKEKLITLGKEDWRFSQLANSLSVIDRPKADEIHLVMIGDEKDPLGLLMTTKLFPCNAPREQQQKIAIRLLANVASHLKKTQELEHQESQLRLSNEMLLFRSIADQTYNKPLAMIEKLMNQLLKQLDAERAVLFVSVADNLTKKQKALVRCGIPLQKNIEQKWNQHEERLAKTELSNDKIRIISSSELKQAGVNTLIGGAVTIPLIGEYGTMGLIGITRRSNKPFSHHQHQFISWTSEYLSSILLKVISHASMERQAKQDGLTELANRREFDFQIENAVIAARKNETDCSLLLLDLDKFKLVNDTYGHQAGDEVLKLTARILKDNIVQTRSNDRILVARYGGEEMAVLLPGFPVSGAMRVAESLRNAVEQTKYSYDGVDIPVTASIGVSAFPMQANSPSELIAQADLALYEAKETGRNRVCCANKQATPFA</sequence>
<dbReference type="EMBL" id="UOGL01000490">
    <property type="protein sequence ID" value="VAX40884.1"/>
    <property type="molecule type" value="Genomic_DNA"/>
</dbReference>
<dbReference type="AlphaFoldDB" id="A0A3B1DX32"/>
<dbReference type="GO" id="GO:0005886">
    <property type="term" value="C:plasma membrane"/>
    <property type="evidence" value="ECO:0007669"/>
    <property type="project" value="TreeGrafter"/>
</dbReference>
<dbReference type="InterPro" id="IPR043128">
    <property type="entry name" value="Rev_trsase/Diguanyl_cyclase"/>
</dbReference>
<dbReference type="InterPro" id="IPR000160">
    <property type="entry name" value="GGDEF_dom"/>
</dbReference>
<dbReference type="GO" id="GO:0052621">
    <property type="term" value="F:diguanylate cyclase activity"/>
    <property type="evidence" value="ECO:0007669"/>
    <property type="project" value="TreeGrafter"/>
</dbReference>
<evidence type="ECO:0000259" key="1">
    <source>
        <dbReference type="PROSITE" id="PS50887"/>
    </source>
</evidence>
<dbReference type="NCBIfam" id="TIGR00254">
    <property type="entry name" value="GGDEF"/>
    <property type="match status" value="1"/>
</dbReference>
<dbReference type="SMART" id="SM00267">
    <property type="entry name" value="GGDEF"/>
    <property type="match status" value="1"/>
</dbReference>
<name>A0A3B1DX32_9ZZZZ</name>
<dbReference type="FunFam" id="3.30.70.270:FF:000001">
    <property type="entry name" value="Diguanylate cyclase domain protein"/>
    <property type="match status" value="1"/>
</dbReference>
<accession>A0A3B1DX32</accession>
<gene>
    <name evidence="2" type="ORF">MNBD_PLANCTO02-878</name>
</gene>
<dbReference type="PROSITE" id="PS50887">
    <property type="entry name" value="GGDEF"/>
    <property type="match status" value="1"/>
</dbReference>
<dbReference type="PANTHER" id="PTHR45138:SF9">
    <property type="entry name" value="DIGUANYLATE CYCLASE DGCM-RELATED"/>
    <property type="match status" value="1"/>
</dbReference>
<dbReference type="SUPFAM" id="SSF55073">
    <property type="entry name" value="Nucleotide cyclase"/>
    <property type="match status" value="1"/>
</dbReference>
<dbReference type="CDD" id="cd01949">
    <property type="entry name" value="GGDEF"/>
    <property type="match status" value="1"/>
</dbReference>
<dbReference type="Gene3D" id="3.30.70.270">
    <property type="match status" value="1"/>
</dbReference>
<protein>
    <recommendedName>
        <fullName evidence="1">GGDEF domain-containing protein</fullName>
    </recommendedName>
</protein>
<dbReference type="GO" id="GO:1902201">
    <property type="term" value="P:negative regulation of bacterial-type flagellum-dependent cell motility"/>
    <property type="evidence" value="ECO:0007669"/>
    <property type="project" value="TreeGrafter"/>
</dbReference>
<reference evidence="2" key="1">
    <citation type="submission" date="2018-06" db="EMBL/GenBank/DDBJ databases">
        <authorList>
            <person name="Zhirakovskaya E."/>
        </authorList>
    </citation>
    <scope>NUCLEOTIDE SEQUENCE</scope>
</reference>
<dbReference type="InterPro" id="IPR050469">
    <property type="entry name" value="Diguanylate_Cyclase"/>
</dbReference>
<organism evidence="2">
    <name type="scientific">hydrothermal vent metagenome</name>
    <dbReference type="NCBI Taxonomy" id="652676"/>
    <lineage>
        <taxon>unclassified sequences</taxon>
        <taxon>metagenomes</taxon>
        <taxon>ecological metagenomes</taxon>
    </lineage>
</organism>
<evidence type="ECO:0000313" key="2">
    <source>
        <dbReference type="EMBL" id="VAX40884.1"/>
    </source>
</evidence>
<dbReference type="PANTHER" id="PTHR45138">
    <property type="entry name" value="REGULATORY COMPONENTS OF SENSORY TRANSDUCTION SYSTEM"/>
    <property type="match status" value="1"/>
</dbReference>
<dbReference type="Pfam" id="PF00990">
    <property type="entry name" value="GGDEF"/>
    <property type="match status" value="1"/>
</dbReference>